<evidence type="ECO:0000313" key="3">
    <source>
        <dbReference type="EMBL" id="GAA5494784.1"/>
    </source>
</evidence>
<evidence type="ECO:0000256" key="1">
    <source>
        <dbReference type="SAM" id="SignalP"/>
    </source>
</evidence>
<dbReference type="Proteomes" id="UP001424741">
    <property type="component" value="Unassembled WGS sequence"/>
</dbReference>
<dbReference type="EMBL" id="BAABRL010000002">
    <property type="protein sequence ID" value="GAA5494784.1"/>
    <property type="molecule type" value="Genomic_DNA"/>
</dbReference>
<dbReference type="NCBIfam" id="TIGR02595">
    <property type="entry name" value="PEP_CTERM"/>
    <property type="match status" value="1"/>
</dbReference>
<evidence type="ECO:0000259" key="2">
    <source>
        <dbReference type="Pfam" id="PF07589"/>
    </source>
</evidence>
<evidence type="ECO:0000313" key="4">
    <source>
        <dbReference type="Proteomes" id="UP001424741"/>
    </source>
</evidence>
<dbReference type="RefSeq" id="WP_346187678.1">
    <property type="nucleotide sequence ID" value="NZ_BAABRL010000002.1"/>
</dbReference>
<accession>A0ABP9UYL3</accession>
<comment type="caution">
    <text evidence="3">The sequence shown here is derived from an EMBL/GenBank/DDBJ whole genome shotgun (WGS) entry which is preliminary data.</text>
</comment>
<protein>
    <recommendedName>
        <fullName evidence="2">Ice-binding protein C-terminal domain-containing protein</fullName>
    </recommendedName>
</protein>
<name>A0ABP9UYL3_9BACT</name>
<organism evidence="3 4">
    <name type="scientific">Rubritalea halochordaticola</name>
    <dbReference type="NCBI Taxonomy" id="714537"/>
    <lineage>
        <taxon>Bacteria</taxon>
        <taxon>Pseudomonadati</taxon>
        <taxon>Verrucomicrobiota</taxon>
        <taxon>Verrucomicrobiia</taxon>
        <taxon>Verrucomicrobiales</taxon>
        <taxon>Rubritaleaceae</taxon>
        <taxon>Rubritalea</taxon>
    </lineage>
</organism>
<dbReference type="Pfam" id="PF07589">
    <property type="entry name" value="PEP-CTERM"/>
    <property type="match status" value="1"/>
</dbReference>
<feature type="signal peptide" evidence="1">
    <location>
        <begin position="1"/>
        <end position="20"/>
    </location>
</feature>
<feature type="domain" description="Ice-binding protein C-terminal" evidence="2">
    <location>
        <begin position="240"/>
        <end position="261"/>
    </location>
</feature>
<proteinExistence type="predicted"/>
<gene>
    <name evidence="3" type="ORF">Rhal01_00948</name>
</gene>
<sequence length="263" mass="26886">MQLKKTFAALAMGASSLSAATVDLQVTEDQWIGAQNDGSGYGSNATVAEGGTGDRLNLWIPGPPSAWQYNRRAYFQFDVSGVNLADVTSATFRVTTANDVTAGEIGKVIYYWIHDDAAGGFDETTLSKNVANDLGLNANGAYLDNTTLDPIERGTGTLLDLSGVALAALGTENTITFSGDALAALAADSDGVVVISAYAGTASGGGYGGAPNATDPITTGGPGFISKEGGTGAVLTLEVIPEPSTSALFMLGSVGFLLRRRKS</sequence>
<keyword evidence="1" id="KW-0732">Signal</keyword>
<feature type="chain" id="PRO_5047361490" description="Ice-binding protein C-terminal domain-containing protein" evidence="1">
    <location>
        <begin position="21"/>
        <end position="263"/>
    </location>
</feature>
<keyword evidence="4" id="KW-1185">Reference proteome</keyword>
<reference evidence="3 4" key="1">
    <citation type="submission" date="2024-02" db="EMBL/GenBank/DDBJ databases">
        <title>Rubritalea halochordaticola NBRC 107102.</title>
        <authorList>
            <person name="Ichikawa N."/>
            <person name="Katano-Makiyama Y."/>
            <person name="Hidaka K."/>
        </authorList>
    </citation>
    <scope>NUCLEOTIDE SEQUENCE [LARGE SCALE GENOMIC DNA]</scope>
    <source>
        <strain evidence="3 4">NBRC 107102</strain>
    </source>
</reference>
<dbReference type="InterPro" id="IPR013424">
    <property type="entry name" value="Ice-binding_C"/>
</dbReference>